<evidence type="ECO:0000313" key="10">
    <source>
        <dbReference type="EnsemblMetazoa" id="CPIJ014128-PA"/>
    </source>
</evidence>
<evidence type="ECO:0008006" key="12">
    <source>
        <dbReference type="Google" id="ProtNLM"/>
    </source>
</evidence>
<reference evidence="9" key="1">
    <citation type="submission" date="2007-03" db="EMBL/GenBank/DDBJ databases">
        <title>Annotation of Culex pipiens quinquefasciatus.</title>
        <authorList>
            <consortium name="The Broad Institute Genome Sequencing Platform"/>
            <person name="Atkinson P.W."/>
            <person name="Hemingway J."/>
            <person name="Christensen B.M."/>
            <person name="Higgs S."/>
            <person name="Kodira C."/>
            <person name="Hannick L."/>
            <person name="Megy K."/>
            <person name="O'Leary S."/>
            <person name="Pearson M."/>
            <person name="Haas B.J."/>
            <person name="Mauceli E."/>
            <person name="Wortman J.R."/>
            <person name="Lee N.H."/>
            <person name="Guigo R."/>
            <person name="Stanke M."/>
            <person name="Alvarado L."/>
            <person name="Amedeo P."/>
            <person name="Antoine C.H."/>
            <person name="Arensburger P."/>
            <person name="Bidwell S.L."/>
            <person name="Crawford M."/>
            <person name="Camaro F."/>
            <person name="Devon K."/>
            <person name="Engels R."/>
            <person name="Hammond M."/>
            <person name="Howarth C."/>
            <person name="Koehrsen M."/>
            <person name="Lawson D."/>
            <person name="Montgomery P."/>
            <person name="Nene V."/>
            <person name="Nusbaum C."/>
            <person name="Puiu D."/>
            <person name="Romero-Severson J."/>
            <person name="Severson D.W."/>
            <person name="Shumway M."/>
            <person name="Sisk P."/>
            <person name="Stolte C."/>
            <person name="Zeng Q."/>
            <person name="Eisenstadt E."/>
            <person name="Fraser-Liggett C."/>
            <person name="Strausberg R."/>
            <person name="Galagan J."/>
            <person name="Birren B."/>
            <person name="Collins F.H."/>
        </authorList>
    </citation>
    <scope>NUCLEOTIDE SEQUENCE [LARGE SCALE GENOMIC DNA]</scope>
    <source>
        <strain evidence="9">JHB</strain>
    </source>
</reference>
<evidence type="ECO:0000256" key="4">
    <source>
        <dbReference type="ARBA" id="ARBA00022989"/>
    </source>
</evidence>
<protein>
    <recommendedName>
        <fullName evidence="12">Ionotropic glutamate receptor L-glutamate and glycine-binding domain-containing protein</fullName>
    </recommendedName>
</protein>
<dbReference type="PANTHER" id="PTHR42643">
    <property type="entry name" value="IONOTROPIC RECEPTOR 20A-RELATED"/>
    <property type="match status" value="1"/>
</dbReference>
<keyword evidence="11" id="KW-1185">Reference proteome</keyword>
<keyword evidence="6" id="KW-0675">Receptor</keyword>
<feature type="transmembrane region" description="Helical" evidence="8">
    <location>
        <begin position="183"/>
        <end position="201"/>
    </location>
</feature>
<dbReference type="AlphaFoldDB" id="B0X4J8"/>
<dbReference type="SUPFAM" id="SSF53850">
    <property type="entry name" value="Periplasmic binding protein-like II"/>
    <property type="match status" value="1"/>
</dbReference>
<keyword evidence="7" id="KW-0325">Glycoprotein</keyword>
<sequence length="427" mass="49681">MPNSSLMDVLDDRCDWSHYEVRIQTIGTRPPYATLANGELTGLDIEVCKAVFGSARIRYRFVMASNQQITYSSYRAKVERDLASKSIDMIISRAIFANAFAEQMYVFDKIGLCLVLPKSLSRNVVYHLVHPFQLNIWLLILAVLCLDLLLVRFCPNTFPNNLVMILLFGDPTPDHRHPRWKRFYCFACTVLLFILSEAYLIKVIRYMTVTRYTPDMRSVNEVLKSDLQFKVPVGTKQQMAAENAVTDIHLNMLRRMIEVENFRYDRMDREYGYMVVCSLGETLLKQLISQEIEEFGYRAARRKFYLLEEMLDWSWRYYAVANHFTYYGRLGLVTSWINEAGLWNKWMADFGTRVSSDRQAYALWDEDSILGLEDIAAVWYLIGTGWIVSGGALLLEWIWIPTHNFTLPQAQPPFLELLFVFGSKNNI</sequence>
<dbReference type="GO" id="GO:0005886">
    <property type="term" value="C:plasma membrane"/>
    <property type="evidence" value="ECO:0007669"/>
    <property type="project" value="UniProtKB-SubCell"/>
</dbReference>
<evidence type="ECO:0000256" key="6">
    <source>
        <dbReference type="ARBA" id="ARBA00023170"/>
    </source>
</evidence>
<keyword evidence="3 8" id="KW-0812">Transmembrane</keyword>
<dbReference type="InParanoid" id="B0X4J8"/>
<comment type="subcellular location">
    <subcellularLocation>
        <location evidence="1">Cell membrane</location>
        <topology evidence="1">Multi-pass membrane protein</topology>
    </subcellularLocation>
</comment>
<dbReference type="Proteomes" id="UP000002320">
    <property type="component" value="Unassembled WGS sequence"/>
</dbReference>
<dbReference type="OMA" id="TRYTPDM"/>
<organism>
    <name type="scientific">Culex quinquefasciatus</name>
    <name type="common">Southern house mosquito</name>
    <name type="synonym">Culex pungens</name>
    <dbReference type="NCBI Taxonomy" id="7176"/>
    <lineage>
        <taxon>Eukaryota</taxon>
        <taxon>Metazoa</taxon>
        <taxon>Ecdysozoa</taxon>
        <taxon>Arthropoda</taxon>
        <taxon>Hexapoda</taxon>
        <taxon>Insecta</taxon>
        <taxon>Pterygota</taxon>
        <taxon>Neoptera</taxon>
        <taxon>Endopterygota</taxon>
        <taxon>Diptera</taxon>
        <taxon>Nematocera</taxon>
        <taxon>Culicoidea</taxon>
        <taxon>Culicidae</taxon>
        <taxon>Culicinae</taxon>
        <taxon>Culicini</taxon>
        <taxon>Culex</taxon>
        <taxon>Culex</taxon>
    </lineage>
</organism>
<dbReference type="EMBL" id="DS232343">
    <property type="protein sequence ID" value="EDS40415.1"/>
    <property type="molecule type" value="Genomic_DNA"/>
</dbReference>
<evidence type="ECO:0000256" key="2">
    <source>
        <dbReference type="ARBA" id="ARBA00022475"/>
    </source>
</evidence>
<evidence type="ECO:0000313" key="9">
    <source>
        <dbReference type="EMBL" id="EDS40415.1"/>
    </source>
</evidence>
<dbReference type="VEuPathDB" id="VectorBase:CPIJ014128"/>
<feature type="transmembrane region" description="Helical" evidence="8">
    <location>
        <begin position="134"/>
        <end position="154"/>
    </location>
</feature>
<accession>B0X4J8</accession>
<proteinExistence type="predicted"/>
<dbReference type="HOGENOM" id="CLU_614311_0_0_1"/>
<keyword evidence="5 8" id="KW-0472">Membrane</keyword>
<dbReference type="InterPro" id="IPR052192">
    <property type="entry name" value="Insect_Ionotropic_Sensory_Rcpt"/>
</dbReference>
<dbReference type="eggNOG" id="ENOG502TKXG">
    <property type="taxonomic scope" value="Eukaryota"/>
</dbReference>
<evidence type="ECO:0000256" key="5">
    <source>
        <dbReference type="ARBA" id="ARBA00023136"/>
    </source>
</evidence>
<reference evidence="10" key="2">
    <citation type="submission" date="2021-02" db="UniProtKB">
        <authorList>
            <consortium name="EnsemblMetazoa"/>
        </authorList>
    </citation>
    <scope>IDENTIFICATION</scope>
    <source>
        <strain evidence="10">JHB</strain>
    </source>
</reference>
<dbReference type="KEGG" id="cqu:CpipJ_CPIJ014128"/>
<dbReference type="VEuPathDB" id="VectorBase:CQUJHB002903"/>
<keyword evidence="2" id="KW-1003">Cell membrane</keyword>
<evidence type="ECO:0000256" key="3">
    <source>
        <dbReference type="ARBA" id="ARBA00022692"/>
    </source>
</evidence>
<gene>
    <name evidence="10" type="primary">6047521</name>
    <name evidence="9" type="ORF">CpipJ_CPIJ014128</name>
</gene>
<evidence type="ECO:0000256" key="7">
    <source>
        <dbReference type="ARBA" id="ARBA00023180"/>
    </source>
</evidence>
<evidence type="ECO:0000313" key="11">
    <source>
        <dbReference type="Proteomes" id="UP000002320"/>
    </source>
</evidence>
<evidence type="ECO:0000256" key="1">
    <source>
        <dbReference type="ARBA" id="ARBA00004651"/>
    </source>
</evidence>
<dbReference type="PANTHER" id="PTHR42643:SF41">
    <property type="entry name" value="IONOTROPIC RECEPTOR 20A-RELATED"/>
    <property type="match status" value="1"/>
</dbReference>
<evidence type="ECO:0000256" key="8">
    <source>
        <dbReference type="SAM" id="Phobius"/>
    </source>
</evidence>
<dbReference type="EnsemblMetazoa" id="CPIJ014128-RA">
    <property type="protein sequence ID" value="CPIJ014128-PA"/>
    <property type="gene ID" value="CPIJ014128"/>
</dbReference>
<dbReference type="Gene3D" id="3.40.190.10">
    <property type="entry name" value="Periplasmic binding protein-like II"/>
    <property type="match status" value="1"/>
</dbReference>
<name>B0X4J8_CULQU</name>
<keyword evidence="4 8" id="KW-1133">Transmembrane helix</keyword>